<dbReference type="Proteomes" id="UP000198589">
    <property type="component" value="Unassembled WGS sequence"/>
</dbReference>
<evidence type="ECO:0000313" key="2">
    <source>
        <dbReference type="Proteomes" id="UP000198589"/>
    </source>
</evidence>
<dbReference type="EMBL" id="FOND01000001">
    <property type="protein sequence ID" value="SFD96163.1"/>
    <property type="molecule type" value="Genomic_DNA"/>
</dbReference>
<dbReference type="STRING" id="1798228.SAMN05216574_101445"/>
<reference evidence="2" key="1">
    <citation type="submission" date="2016-10" db="EMBL/GenBank/DDBJ databases">
        <authorList>
            <person name="Varghese N."/>
            <person name="Submissions S."/>
        </authorList>
    </citation>
    <scope>NUCLEOTIDE SEQUENCE [LARGE SCALE GENOMIC DNA]</scope>
    <source>
        <strain evidence="2">DSM 46838</strain>
    </source>
</reference>
<protein>
    <submittedName>
        <fullName evidence="1">Chromosome partitioning protein, ParB family</fullName>
    </submittedName>
</protein>
<organism evidence="1 2">
    <name type="scientific">Blastococcus tunisiensis</name>
    <dbReference type="NCBI Taxonomy" id="1798228"/>
    <lineage>
        <taxon>Bacteria</taxon>
        <taxon>Bacillati</taxon>
        <taxon>Actinomycetota</taxon>
        <taxon>Actinomycetes</taxon>
        <taxon>Geodermatophilales</taxon>
        <taxon>Geodermatophilaceae</taxon>
        <taxon>Blastococcus</taxon>
    </lineage>
</organism>
<sequence>MPCVLRPDLALDGADADGDRSAQAGHIGAMLAKNLHRQGLCAQWRRPRGV</sequence>
<accession>A0A1I1WRW2</accession>
<gene>
    <name evidence="1" type="ORF">SAMN05216574_101445</name>
</gene>
<dbReference type="AlphaFoldDB" id="A0A1I1WRW2"/>
<keyword evidence="2" id="KW-1185">Reference proteome</keyword>
<evidence type="ECO:0000313" key="1">
    <source>
        <dbReference type="EMBL" id="SFD96163.1"/>
    </source>
</evidence>
<proteinExistence type="predicted"/>
<name>A0A1I1WRW2_9ACTN</name>